<evidence type="ECO:0000313" key="3">
    <source>
        <dbReference type="Proteomes" id="UP000294564"/>
    </source>
</evidence>
<sequence length="289" mass="32991">MKTKLSDIIIGCMSWGIWGKDFSTKEMDELIHSCIDQGNTTFDHADIYGGYTTEAAFGKAFSKTGIEREQIQLISKCGIQYKTENRDNRIKHYDYSKEYIIWSVEQSLKNLHTDYLDVLLLHRPSPLMHPYEISEAIVQLQEQGKIIDFGVSNFLPSQMELIQKEISITCNQFEFSLVQNTAIDNGTLDYVLKNDIKAMSWSPLGGFFSLETEQASRIKEALQPMLEKYNATEDQLLLAWILKHPANVIPVVGTSTIERIKIANAAIEIKLDLQDWFILYEASRGHKVA</sequence>
<dbReference type="SUPFAM" id="SSF51430">
    <property type="entry name" value="NAD(P)-linked oxidoreductase"/>
    <property type="match status" value="1"/>
</dbReference>
<feature type="domain" description="NADP-dependent oxidoreductase" evidence="1">
    <location>
        <begin position="8"/>
        <end position="277"/>
    </location>
</feature>
<dbReference type="PANTHER" id="PTHR43364:SF1">
    <property type="entry name" value="OXIDOREDUCTASE YDHF"/>
    <property type="match status" value="1"/>
</dbReference>
<dbReference type="Proteomes" id="UP000294564">
    <property type="component" value="Unassembled WGS sequence"/>
</dbReference>
<protein>
    <submittedName>
        <fullName evidence="2">Putative oxidoreductase</fullName>
    </submittedName>
</protein>
<accession>A0A4R2P0I4</accession>
<dbReference type="RefSeq" id="WP_132791485.1">
    <property type="nucleotide sequence ID" value="NZ_SLXM01000001.1"/>
</dbReference>
<dbReference type="OrthoDB" id="9773828at2"/>
<evidence type="ECO:0000259" key="1">
    <source>
        <dbReference type="Pfam" id="PF00248"/>
    </source>
</evidence>
<comment type="caution">
    <text evidence="2">The sequence shown here is derived from an EMBL/GenBank/DDBJ whole genome shotgun (WGS) entry which is preliminary data.</text>
</comment>
<dbReference type="CDD" id="cd19092">
    <property type="entry name" value="AKR_BsYcsN_EcYdhF-like"/>
    <property type="match status" value="1"/>
</dbReference>
<dbReference type="InterPro" id="IPR050523">
    <property type="entry name" value="AKR_Detox_Biosynth"/>
</dbReference>
<organism evidence="2 3">
    <name type="scientific">Tenacibaculum skagerrakense</name>
    <dbReference type="NCBI Taxonomy" id="186571"/>
    <lineage>
        <taxon>Bacteria</taxon>
        <taxon>Pseudomonadati</taxon>
        <taxon>Bacteroidota</taxon>
        <taxon>Flavobacteriia</taxon>
        <taxon>Flavobacteriales</taxon>
        <taxon>Flavobacteriaceae</taxon>
        <taxon>Tenacibaculum</taxon>
    </lineage>
</organism>
<reference evidence="2 3" key="1">
    <citation type="submission" date="2019-03" db="EMBL/GenBank/DDBJ databases">
        <title>Genomic Encyclopedia of Type Strains, Phase IV (KMG-IV): sequencing the most valuable type-strain genomes for metagenomic binning, comparative biology and taxonomic classification.</title>
        <authorList>
            <person name="Goeker M."/>
        </authorList>
    </citation>
    <scope>NUCLEOTIDE SEQUENCE [LARGE SCALE GENOMIC DNA]</scope>
    <source>
        <strain evidence="2 3">DSM 14836</strain>
    </source>
</reference>
<dbReference type="Gene3D" id="3.20.20.100">
    <property type="entry name" value="NADP-dependent oxidoreductase domain"/>
    <property type="match status" value="1"/>
</dbReference>
<dbReference type="InterPro" id="IPR036812">
    <property type="entry name" value="NAD(P)_OxRdtase_dom_sf"/>
</dbReference>
<name>A0A4R2P0I4_9FLAO</name>
<evidence type="ECO:0000313" key="2">
    <source>
        <dbReference type="EMBL" id="TCP27987.1"/>
    </source>
</evidence>
<dbReference type="InterPro" id="IPR023210">
    <property type="entry name" value="NADP_OxRdtase_dom"/>
</dbReference>
<dbReference type="GO" id="GO:0005829">
    <property type="term" value="C:cytosol"/>
    <property type="evidence" value="ECO:0007669"/>
    <property type="project" value="TreeGrafter"/>
</dbReference>
<dbReference type="AlphaFoldDB" id="A0A4R2P0I4"/>
<dbReference type="Pfam" id="PF00248">
    <property type="entry name" value="Aldo_ket_red"/>
    <property type="match status" value="1"/>
</dbReference>
<keyword evidence="3" id="KW-1185">Reference proteome</keyword>
<dbReference type="PANTHER" id="PTHR43364">
    <property type="entry name" value="NADH-SPECIFIC METHYLGLYOXAL REDUCTASE-RELATED"/>
    <property type="match status" value="1"/>
</dbReference>
<proteinExistence type="predicted"/>
<gene>
    <name evidence="2" type="ORF">EV195_101146</name>
</gene>
<dbReference type="EMBL" id="SLXM01000001">
    <property type="protein sequence ID" value="TCP27987.1"/>
    <property type="molecule type" value="Genomic_DNA"/>
</dbReference>